<dbReference type="InterPro" id="IPR036286">
    <property type="entry name" value="LexA/Signal_pep-like_sf"/>
</dbReference>
<evidence type="ECO:0000256" key="6">
    <source>
        <dbReference type="ARBA" id="ARBA00022792"/>
    </source>
</evidence>
<keyword evidence="10" id="KW-0472">Membrane</keyword>
<keyword evidence="7" id="KW-0378">Hydrolase</keyword>
<sequence length="223" mass="24501">MGSGSLLWNLTKKYLTVGVIGLTITDRYASIVPVRGGSMSPTFNPRTNTVLGSLDDRVLIEKFCLAKYKFSHGDVVVFRSPSDHKQKLIKRIIGLPGDWMGTPQNDVVKIPEGHCWVEGDNPASSMDSRSFGPIPLGLVQGRATTIVWPPQRICQCIDNLAKIQMDLSAFLKRRKVFTISISLCKFNFGVLYSNASFVHNGLGCLMPLGSHILGLPKAQLKQA</sequence>
<evidence type="ECO:0000313" key="13">
    <source>
        <dbReference type="EMBL" id="KAJ6968880.1"/>
    </source>
</evidence>
<dbReference type="PRINTS" id="PR00727">
    <property type="entry name" value="LEADERPTASE"/>
</dbReference>
<evidence type="ECO:0000256" key="9">
    <source>
        <dbReference type="ARBA" id="ARBA00023128"/>
    </source>
</evidence>
<dbReference type="Gene3D" id="2.10.109.10">
    <property type="entry name" value="Umud Fragment, subunit A"/>
    <property type="match status" value="1"/>
</dbReference>
<dbReference type="PANTHER" id="PTHR46041">
    <property type="entry name" value="MITOCHONDRIAL INNER MEMBRANE PROTEASE SUBUNIT 2"/>
    <property type="match status" value="1"/>
</dbReference>
<dbReference type="GO" id="GO:0006465">
    <property type="term" value="P:signal peptide processing"/>
    <property type="evidence" value="ECO:0007669"/>
    <property type="project" value="InterPro"/>
</dbReference>
<comment type="subcellular location">
    <subcellularLocation>
        <location evidence="1">Mitochondrion inner membrane</location>
        <topology evidence="1">Single-pass membrane protein</topology>
    </subcellularLocation>
</comment>
<proteinExistence type="inferred from homology"/>
<evidence type="ECO:0000256" key="2">
    <source>
        <dbReference type="ARBA" id="ARBA00007066"/>
    </source>
</evidence>
<reference evidence="13 14" key="1">
    <citation type="journal article" date="2023" name="Mol. Ecol. Resour.">
        <title>Chromosome-level genome assembly of a triploid poplar Populus alba 'Berolinensis'.</title>
        <authorList>
            <person name="Chen S."/>
            <person name="Yu Y."/>
            <person name="Wang X."/>
            <person name="Wang S."/>
            <person name="Zhang T."/>
            <person name="Zhou Y."/>
            <person name="He R."/>
            <person name="Meng N."/>
            <person name="Wang Y."/>
            <person name="Liu W."/>
            <person name="Liu Z."/>
            <person name="Liu J."/>
            <person name="Guo Q."/>
            <person name="Huang H."/>
            <person name="Sederoff R.R."/>
            <person name="Wang G."/>
            <person name="Qu G."/>
            <person name="Chen S."/>
        </authorList>
    </citation>
    <scope>NUCLEOTIDE SEQUENCE [LARGE SCALE GENOMIC DNA]</scope>
    <source>
        <strain evidence="13">SC-2020</strain>
    </source>
</reference>
<dbReference type="AlphaFoldDB" id="A0AAD6LKW1"/>
<comment type="caution">
    <text evidence="13">The sequence shown here is derived from an EMBL/GenBank/DDBJ whole genome shotgun (WGS) entry which is preliminary data.</text>
</comment>
<keyword evidence="9" id="KW-0496">Mitochondrion</keyword>
<dbReference type="Proteomes" id="UP001164929">
    <property type="component" value="Chromosome 16"/>
</dbReference>
<evidence type="ECO:0000313" key="14">
    <source>
        <dbReference type="Proteomes" id="UP001164929"/>
    </source>
</evidence>
<feature type="domain" description="Peptidase S26" evidence="12">
    <location>
        <begin position="107"/>
        <end position="148"/>
    </location>
</feature>
<evidence type="ECO:0000256" key="8">
    <source>
        <dbReference type="ARBA" id="ARBA00022989"/>
    </source>
</evidence>
<keyword evidence="8" id="KW-1133">Transmembrane helix</keyword>
<dbReference type="GO" id="GO:0042720">
    <property type="term" value="C:mitochondrial inner membrane peptidase complex"/>
    <property type="evidence" value="ECO:0007669"/>
    <property type="project" value="InterPro"/>
</dbReference>
<keyword evidence="5" id="KW-0812">Transmembrane</keyword>
<dbReference type="NCBIfam" id="TIGR02227">
    <property type="entry name" value="sigpep_I_bact"/>
    <property type="match status" value="1"/>
</dbReference>
<feature type="active site" evidence="11">
    <location>
        <position position="90"/>
    </location>
</feature>
<evidence type="ECO:0000256" key="11">
    <source>
        <dbReference type="PIRSR" id="PIRSR600223-1"/>
    </source>
</evidence>
<evidence type="ECO:0000256" key="3">
    <source>
        <dbReference type="ARBA" id="ARBA00013650"/>
    </source>
</evidence>
<evidence type="ECO:0000259" key="12">
    <source>
        <dbReference type="Pfam" id="PF10502"/>
    </source>
</evidence>
<comment type="similarity">
    <text evidence="2">Belongs to the peptidase S26 family. IMP2 subfamily.</text>
</comment>
<dbReference type="InterPro" id="IPR037730">
    <property type="entry name" value="IMP2"/>
</dbReference>
<name>A0AAD6LKW1_9ROSI</name>
<dbReference type="Pfam" id="PF10502">
    <property type="entry name" value="Peptidase_S26"/>
    <property type="match status" value="2"/>
</dbReference>
<dbReference type="InterPro" id="IPR000223">
    <property type="entry name" value="Pept_S26A_signal_pept_1"/>
</dbReference>
<dbReference type="GO" id="GO:0004252">
    <property type="term" value="F:serine-type endopeptidase activity"/>
    <property type="evidence" value="ECO:0007669"/>
    <property type="project" value="InterPro"/>
</dbReference>
<evidence type="ECO:0000256" key="10">
    <source>
        <dbReference type="ARBA" id="ARBA00023136"/>
    </source>
</evidence>
<gene>
    <name evidence="13" type="ORF">NC653_036757</name>
</gene>
<evidence type="ECO:0000256" key="5">
    <source>
        <dbReference type="ARBA" id="ARBA00022692"/>
    </source>
</evidence>
<dbReference type="CDD" id="cd06530">
    <property type="entry name" value="S26_SPase_I"/>
    <property type="match status" value="1"/>
</dbReference>
<evidence type="ECO:0000256" key="4">
    <source>
        <dbReference type="ARBA" id="ARBA00022670"/>
    </source>
</evidence>
<keyword evidence="14" id="KW-1185">Reference proteome</keyword>
<dbReference type="SUPFAM" id="SSF51306">
    <property type="entry name" value="LexA/Signal peptidase"/>
    <property type="match status" value="1"/>
</dbReference>
<dbReference type="GO" id="GO:0006627">
    <property type="term" value="P:protein processing involved in protein targeting to mitochondrion"/>
    <property type="evidence" value="ECO:0007669"/>
    <property type="project" value="InterPro"/>
</dbReference>
<organism evidence="13 14">
    <name type="scientific">Populus alba x Populus x berolinensis</name>
    <dbReference type="NCBI Taxonomy" id="444605"/>
    <lineage>
        <taxon>Eukaryota</taxon>
        <taxon>Viridiplantae</taxon>
        <taxon>Streptophyta</taxon>
        <taxon>Embryophyta</taxon>
        <taxon>Tracheophyta</taxon>
        <taxon>Spermatophyta</taxon>
        <taxon>Magnoliopsida</taxon>
        <taxon>eudicotyledons</taxon>
        <taxon>Gunneridae</taxon>
        <taxon>Pentapetalae</taxon>
        <taxon>rosids</taxon>
        <taxon>fabids</taxon>
        <taxon>Malpighiales</taxon>
        <taxon>Salicaceae</taxon>
        <taxon>Saliceae</taxon>
        <taxon>Populus</taxon>
    </lineage>
</organism>
<accession>A0AAD6LKW1</accession>
<feature type="active site" evidence="11">
    <location>
        <position position="38"/>
    </location>
</feature>
<evidence type="ECO:0000256" key="7">
    <source>
        <dbReference type="ARBA" id="ARBA00022801"/>
    </source>
</evidence>
<dbReference type="InterPro" id="IPR019533">
    <property type="entry name" value="Peptidase_S26"/>
</dbReference>
<protein>
    <recommendedName>
        <fullName evidence="3">Mitochondrial inner membrane protease subunit 2</fullName>
    </recommendedName>
</protein>
<dbReference type="EMBL" id="JAQIZT010000016">
    <property type="protein sequence ID" value="KAJ6968880.1"/>
    <property type="molecule type" value="Genomic_DNA"/>
</dbReference>
<feature type="domain" description="Peptidase S26" evidence="12">
    <location>
        <begin position="9"/>
        <end position="100"/>
    </location>
</feature>
<dbReference type="FunFam" id="2.10.109.10:FF:000005">
    <property type="entry name" value="Mitochondrial inner membrane protease subunit"/>
    <property type="match status" value="1"/>
</dbReference>
<keyword evidence="4 13" id="KW-0645">Protease</keyword>
<evidence type="ECO:0000256" key="1">
    <source>
        <dbReference type="ARBA" id="ARBA00004434"/>
    </source>
</evidence>
<keyword evidence="6" id="KW-0999">Mitochondrion inner membrane</keyword>
<dbReference type="PANTHER" id="PTHR46041:SF2">
    <property type="entry name" value="MITOCHONDRIAL INNER MEMBRANE PROTEASE SUBUNIT 2"/>
    <property type="match status" value="1"/>
</dbReference>